<comment type="caution">
    <text evidence="1">The sequence shown here is derived from an EMBL/GenBank/DDBJ whole genome shotgun (WGS) entry which is preliminary data.</text>
</comment>
<reference evidence="1" key="1">
    <citation type="submission" date="2023-11" db="EMBL/GenBank/DDBJ databases">
        <authorList>
            <person name="De Vega J J."/>
            <person name="De Vega J J."/>
        </authorList>
    </citation>
    <scope>NUCLEOTIDE SEQUENCE</scope>
</reference>
<keyword evidence="2" id="KW-1185">Reference proteome</keyword>
<protein>
    <submittedName>
        <fullName evidence="1">Uncharacterized protein</fullName>
    </submittedName>
</protein>
<proteinExistence type="predicted"/>
<sequence length="212" mass="23741">MPIFNLLRTRMSACASRCFQRRLKRSGSTQMGWLGCSPTTKLSQCLQLMSIRSNGHQFMRLYSRSWLTSPVGFSALVTNQKRLAGGSSRLRTMALNPIRMARLKGVAKEEHVAVMLQHRVGLEAAAGAVVQVQAMVVMDKVLQEVKRQRKVPALTRFVPSQNPLLHVPQAHPQLRLRPSPVQAATRMSPGQDHPLMRSRLFESMATGEEQVM</sequence>
<name>A0AAD2HXF8_9AGAR</name>
<evidence type="ECO:0000313" key="1">
    <source>
        <dbReference type="EMBL" id="CAK5281987.1"/>
    </source>
</evidence>
<organism evidence="1 2">
    <name type="scientific">Mycena citricolor</name>
    <dbReference type="NCBI Taxonomy" id="2018698"/>
    <lineage>
        <taxon>Eukaryota</taxon>
        <taxon>Fungi</taxon>
        <taxon>Dikarya</taxon>
        <taxon>Basidiomycota</taxon>
        <taxon>Agaricomycotina</taxon>
        <taxon>Agaricomycetes</taxon>
        <taxon>Agaricomycetidae</taxon>
        <taxon>Agaricales</taxon>
        <taxon>Marasmiineae</taxon>
        <taxon>Mycenaceae</taxon>
        <taxon>Mycena</taxon>
    </lineage>
</organism>
<gene>
    <name evidence="1" type="ORF">MYCIT1_LOCUS33387</name>
</gene>
<accession>A0AAD2HXF8</accession>
<evidence type="ECO:0000313" key="2">
    <source>
        <dbReference type="Proteomes" id="UP001295794"/>
    </source>
</evidence>
<dbReference type="Proteomes" id="UP001295794">
    <property type="component" value="Unassembled WGS sequence"/>
</dbReference>
<dbReference type="EMBL" id="CAVNYO010000444">
    <property type="protein sequence ID" value="CAK5281987.1"/>
    <property type="molecule type" value="Genomic_DNA"/>
</dbReference>
<dbReference type="AlphaFoldDB" id="A0AAD2HXF8"/>